<dbReference type="EMBL" id="DWUU01000007">
    <property type="protein sequence ID" value="HJD41528.1"/>
    <property type="molecule type" value="Genomic_DNA"/>
</dbReference>
<reference evidence="3" key="1">
    <citation type="journal article" date="2021" name="PeerJ">
        <title>Extensive microbial diversity within the chicken gut microbiome revealed by metagenomics and culture.</title>
        <authorList>
            <person name="Gilroy R."/>
            <person name="Ravi A."/>
            <person name="Getino M."/>
            <person name="Pursley I."/>
            <person name="Horton D.L."/>
            <person name="Alikhan N.F."/>
            <person name="Baker D."/>
            <person name="Gharbi K."/>
            <person name="Hall N."/>
            <person name="Watson M."/>
            <person name="Adriaenssens E.M."/>
            <person name="Foster-Nyarko E."/>
            <person name="Jarju S."/>
            <person name="Secka A."/>
            <person name="Antonio M."/>
            <person name="Oren A."/>
            <person name="Chaudhuri R.R."/>
            <person name="La Ragione R."/>
            <person name="Hildebrand F."/>
            <person name="Pallen M.J."/>
        </authorList>
    </citation>
    <scope>NUCLEOTIDE SEQUENCE</scope>
    <source>
        <strain evidence="3">ChiBcec15-3976</strain>
    </source>
</reference>
<feature type="transmembrane region" description="Helical" evidence="2">
    <location>
        <begin position="36"/>
        <end position="59"/>
    </location>
</feature>
<feature type="transmembrane region" description="Helical" evidence="2">
    <location>
        <begin position="102"/>
        <end position="122"/>
    </location>
</feature>
<feature type="region of interest" description="Disordered" evidence="1">
    <location>
        <begin position="1"/>
        <end position="27"/>
    </location>
</feature>
<reference evidence="3" key="2">
    <citation type="submission" date="2021-04" db="EMBL/GenBank/DDBJ databases">
        <authorList>
            <person name="Gilroy R."/>
        </authorList>
    </citation>
    <scope>NUCLEOTIDE SEQUENCE</scope>
    <source>
        <strain evidence="3">ChiBcec15-3976</strain>
    </source>
</reference>
<dbReference type="Proteomes" id="UP000823909">
    <property type="component" value="Unassembled WGS sequence"/>
</dbReference>
<evidence type="ECO:0000256" key="1">
    <source>
        <dbReference type="SAM" id="MobiDB-lite"/>
    </source>
</evidence>
<name>A0A9D2RED4_9FIRM</name>
<comment type="caution">
    <text evidence="3">The sequence shown here is derived from an EMBL/GenBank/DDBJ whole genome shotgun (WGS) entry which is preliminary data.</text>
</comment>
<evidence type="ECO:0000313" key="4">
    <source>
        <dbReference type="Proteomes" id="UP000823909"/>
    </source>
</evidence>
<feature type="compositionally biased region" description="Basic and acidic residues" evidence="1">
    <location>
        <begin position="7"/>
        <end position="17"/>
    </location>
</feature>
<feature type="transmembrane region" description="Helical" evidence="2">
    <location>
        <begin position="66"/>
        <end position="87"/>
    </location>
</feature>
<protein>
    <submittedName>
        <fullName evidence="3">Uncharacterized protein</fullName>
    </submittedName>
</protein>
<evidence type="ECO:0000256" key="2">
    <source>
        <dbReference type="SAM" id="Phobius"/>
    </source>
</evidence>
<evidence type="ECO:0000313" key="3">
    <source>
        <dbReference type="EMBL" id="HJD41528.1"/>
    </source>
</evidence>
<proteinExistence type="predicted"/>
<keyword evidence="2" id="KW-0812">Transmembrane</keyword>
<accession>A0A9D2RED4</accession>
<organism evidence="3 4">
    <name type="scientific">Candidatus Mediterraneibacter quadrami</name>
    <dbReference type="NCBI Taxonomy" id="2838684"/>
    <lineage>
        <taxon>Bacteria</taxon>
        <taxon>Bacillati</taxon>
        <taxon>Bacillota</taxon>
        <taxon>Clostridia</taxon>
        <taxon>Lachnospirales</taxon>
        <taxon>Lachnospiraceae</taxon>
        <taxon>Mediterraneibacter</taxon>
    </lineage>
</organism>
<sequence>MIGFGKNAEERRREQEKKKRGTGRYGWSDLKPSRKGVLACISGGAGLLLLAGCVLYAFIARGEAHGIIGGLAIVSLVLSVNGIRLAVRGFGERDCDYLPCKIGLPVSFVSIVFFLGIFIGGLN</sequence>
<keyword evidence="2" id="KW-0472">Membrane</keyword>
<gene>
    <name evidence="3" type="ORF">H9910_00750</name>
</gene>
<dbReference type="AlphaFoldDB" id="A0A9D2RED4"/>
<keyword evidence="2" id="KW-1133">Transmembrane helix</keyword>